<evidence type="ECO:0000313" key="7">
    <source>
        <dbReference type="EMBL" id="CUS20763.1"/>
    </source>
</evidence>
<keyword evidence="5" id="KW-0539">Nucleus</keyword>
<dbReference type="Proteomes" id="UP000236544">
    <property type="component" value="Unassembled WGS sequence"/>
</dbReference>
<feature type="compositionally biased region" description="Acidic residues" evidence="6">
    <location>
        <begin position="331"/>
        <end position="349"/>
    </location>
</feature>
<feature type="compositionally biased region" description="Polar residues" evidence="6">
    <location>
        <begin position="10"/>
        <end position="19"/>
    </location>
</feature>
<dbReference type="InterPro" id="IPR013907">
    <property type="entry name" value="Sds3"/>
</dbReference>
<feature type="compositionally biased region" description="Low complexity" evidence="6">
    <location>
        <begin position="238"/>
        <end position="253"/>
    </location>
</feature>
<name>A0A0P1KLZ0_9SACH</name>
<feature type="compositionally biased region" description="Basic and acidic residues" evidence="6">
    <location>
        <begin position="31"/>
        <end position="56"/>
    </location>
</feature>
<proteinExistence type="predicted"/>
<organism evidence="7 8">
    <name type="scientific">Lachancea quebecensis</name>
    <dbReference type="NCBI Taxonomy" id="1654605"/>
    <lineage>
        <taxon>Eukaryota</taxon>
        <taxon>Fungi</taxon>
        <taxon>Dikarya</taxon>
        <taxon>Ascomycota</taxon>
        <taxon>Saccharomycotina</taxon>
        <taxon>Saccharomycetes</taxon>
        <taxon>Saccharomycetales</taxon>
        <taxon>Saccharomycetaceae</taxon>
        <taxon>Lachancea</taxon>
    </lineage>
</organism>
<evidence type="ECO:0000256" key="2">
    <source>
        <dbReference type="ARBA" id="ARBA00022491"/>
    </source>
</evidence>
<keyword evidence="8" id="KW-1185">Reference proteome</keyword>
<feature type="compositionally biased region" description="Low complexity" evidence="6">
    <location>
        <begin position="95"/>
        <end position="116"/>
    </location>
</feature>
<dbReference type="GO" id="GO:0005654">
    <property type="term" value="C:nucleoplasm"/>
    <property type="evidence" value="ECO:0007669"/>
    <property type="project" value="UniProtKB-ARBA"/>
</dbReference>
<feature type="region of interest" description="Disordered" evidence="6">
    <location>
        <begin position="1"/>
        <end position="398"/>
    </location>
</feature>
<sequence>MSIEAATAASGENENQLTEENLALVDAASATEDRKKSSNEDDKSSVLSKIDSKHSGDLNLSEYCVSSDAETEKMDEEFVSQRNSEHPVLSELADADASGDAGADGATTGETAVGGDSEPLEQNALLEESAMGEPAMSAASEGVAAAAVEPPKEPEKAVLEETLVEQPIDLAGSGPLEELPTTEGPAIASTVSEPIPTKSAPELVTEAAVETTVEPTAEPAVEPTTIEEQAPVPEQTVEEAVPSVESPVVDPLKPSSPVPPSEVSLGPSPVVAPAEVALKQSGPVGPAENTQGLAPGDAASAKRAHEDDEDHDTHFKKPRPPAHELKHAEDNNYDDNDADEDEDEAEEDYQDKAEAAEAPAAAAASASASTPIEPSKSGAGAKKPAPSVKGDSNSPMEQETLRLSALQEITDIEHQFAELRQRLFESKLAKLQTETQMCLEGSHPALQSYYQKIDSVRDYKLRRAYQRQKYELECIDKETKATRCFIHQDFYRKVADLKHELLVSTTQKWYDINKERREMDVVVSDVGYHVPVKIDGKTLSCITGYAAPAQPRREGDPLAEDLQCEGIRFRFKNNPVDKLEVIVDRMRFNNELSDLEGLRQFFKGFPGAPGLSGLKDSEIYEDLQSAGRPGRA</sequence>
<evidence type="ECO:0000256" key="4">
    <source>
        <dbReference type="ARBA" id="ARBA00023163"/>
    </source>
</evidence>
<feature type="compositionally biased region" description="Low complexity" evidence="6">
    <location>
        <begin position="134"/>
        <end position="149"/>
    </location>
</feature>
<evidence type="ECO:0000313" key="8">
    <source>
        <dbReference type="Proteomes" id="UP000236544"/>
    </source>
</evidence>
<dbReference type="EMBL" id="LN890560">
    <property type="protein sequence ID" value="CUS20763.1"/>
    <property type="molecule type" value="Genomic_DNA"/>
</dbReference>
<feature type="compositionally biased region" description="Basic and acidic residues" evidence="6">
    <location>
        <begin position="303"/>
        <end position="330"/>
    </location>
</feature>
<keyword evidence="3" id="KW-0805">Transcription regulation</keyword>
<dbReference type="GO" id="GO:0010468">
    <property type="term" value="P:regulation of gene expression"/>
    <property type="evidence" value="ECO:0007669"/>
    <property type="project" value="UniProtKB-ARBA"/>
</dbReference>
<evidence type="ECO:0000256" key="5">
    <source>
        <dbReference type="ARBA" id="ARBA00023242"/>
    </source>
</evidence>
<dbReference type="SMART" id="SM01401">
    <property type="entry name" value="Sds3"/>
    <property type="match status" value="1"/>
</dbReference>
<protein>
    <submittedName>
        <fullName evidence="7">LAQU0S01e14114g1_1</fullName>
    </submittedName>
</protein>
<keyword evidence="4" id="KW-0804">Transcription</keyword>
<dbReference type="PANTHER" id="PTHR21964">
    <property type="entry name" value="BREAST CANCER METASTASIS-SUPPRESSOR 1"/>
    <property type="match status" value="1"/>
</dbReference>
<accession>A0A0P1KLZ0</accession>
<feature type="compositionally biased region" description="Low complexity" evidence="6">
    <location>
        <begin position="261"/>
        <end position="271"/>
    </location>
</feature>
<comment type="subcellular location">
    <subcellularLocation>
        <location evidence="1">Nucleus</location>
    </subcellularLocation>
</comment>
<evidence type="ECO:0000256" key="3">
    <source>
        <dbReference type="ARBA" id="ARBA00023015"/>
    </source>
</evidence>
<evidence type="ECO:0000256" key="6">
    <source>
        <dbReference type="SAM" id="MobiDB-lite"/>
    </source>
</evidence>
<feature type="compositionally biased region" description="Basic and acidic residues" evidence="6">
    <location>
        <begin position="150"/>
        <end position="159"/>
    </location>
</feature>
<feature type="compositionally biased region" description="Low complexity" evidence="6">
    <location>
        <begin position="200"/>
        <end position="228"/>
    </location>
</feature>
<dbReference type="OrthoDB" id="20886at2759"/>
<dbReference type="Pfam" id="PF08598">
    <property type="entry name" value="Sds3"/>
    <property type="match status" value="1"/>
</dbReference>
<dbReference type="AlphaFoldDB" id="A0A0P1KLZ0"/>
<reference evidence="8" key="1">
    <citation type="submission" date="2015-10" db="EMBL/GenBank/DDBJ databases">
        <authorList>
            <person name="Devillers H."/>
        </authorList>
    </citation>
    <scope>NUCLEOTIDE SEQUENCE [LARGE SCALE GENOMIC DNA]</scope>
</reference>
<gene>
    <name evidence="7" type="ORF">LAQU0_S01e14114g</name>
</gene>
<feature type="compositionally biased region" description="Low complexity" evidence="6">
    <location>
        <begin position="356"/>
        <end position="375"/>
    </location>
</feature>
<evidence type="ECO:0000256" key="1">
    <source>
        <dbReference type="ARBA" id="ARBA00004123"/>
    </source>
</evidence>
<keyword evidence="2" id="KW-0678">Repressor</keyword>